<dbReference type="InterPro" id="IPR041426">
    <property type="entry name" value="Mos1_HTH"/>
</dbReference>
<organism evidence="2 3">
    <name type="scientific">Conidiobolus coronatus (strain ATCC 28846 / CBS 209.66 / NRRL 28638)</name>
    <name type="common">Delacroixia coronata</name>
    <dbReference type="NCBI Taxonomy" id="796925"/>
    <lineage>
        <taxon>Eukaryota</taxon>
        <taxon>Fungi</taxon>
        <taxon>Fungi incertae sedis</taxon>
        <taxon>Zoopagomycota</taxon>
        <taxon>Entomophthoromycotina</taxon>
        <taxon>Entomophthoromycetes</taxon>
        <taxon>Entomophthorales</taxon>
        <taxon>Ancylistaceae</taxon>
        <taxon>Conidiobolus</taxon>
    </lineage>
</organism>
<sequence>MDVENNFIKPILSFHFSKGHSEAEAYADISKEYGPYGITLRTIYKWYRLFRSNDYCYTDSDSLLSSHRLVDELKITNINKKCNQNKERLNRVKDVAIQTAITRIQKPPNPEEDTFVQYPKKQSKKRVKLTDEYIINLVNSNPTLNMEELAKLANSTASTICYRIKKINSSSSGEIIKYVSKRTKDGKLDQNGKSIAKYNTKIKDEFIIDLINQNPDLNMKELSKLASISE</sequence>
<gene>
    <name evidence="2" type="ORF">CONCODRAFT_2433</name>
</gene>
<evidence type="ECO:0000313" key="2">
    <source>
        <dbReference type="EMBL" id="KXN74425.1"/>
    </source>
</evidence>
<keyword evidence="3" id="KW-1185">Reference proteome</keyword>
<evidence type="ECO:0000259" key="1">
    <source>
        <dbReference type="Pfam" id="PF17906"/>
    </source>
</evidence>
<feature type="domain" description="Mos1 transposase HTH" evidence="1">
    <location>
        <begin position="6"/>
        <end position="54"/>
    </location>
</feature>
<dbReference type="InterPro" id="IPR036388">
    <property type="entry name" value="WH-like_DNA-bd_sf"/>
</dbReference>
<reference evidence="2 3" key="1">
    <citation type="journal article" date="2015" name="Genome Biol. Evol.">
        <title>Phylogenomic analyses indicate that early fungi evolved digesting cell walls of algal ancestors of land plants.</title>
        <authorList>
            <person name="Chang Y."/>
            <person name="Wang S."/>
            <person name="Sekimoto S."/>
            <person name="Aerts A.L."/>
            <person name="Choi C."/>
            <person name="Clum A."/>
            <person name="LaButti K.M."/>
            <person name="Lindquist E.A."/>
            <person name="Yee Ngan C."/>
            <person name="Ohm R.A."/>
            <person name="Salamov A.A."/>
            <person name="Grigoriev I.V."/>
            <person name="Spatafora J.W."/>
            <person name="Berbee M.L."/>
        </authorList>
    </citation>
    <scope>NUCLEOTIDE SEQUENCE [LARGE SCALE GENOMIC DNA]</scope>
    <source>
        <strain evidence="2 3">NRRL 28638</strain>
    </source>
</reference>
<name>A0A137PHI1_CONC2</name>
<proteinExistence type="predicted"/>
<dbReference type="AlphaFoldDB" id="A0A137PHI1"/>
<dbReference type="Pfam" id="PF17906">
    <property type="entry name" value="HTH_48"/>
    <property type="match status" value="1"/>
</dbReference>
<dbReference type="Proteomes" id="UP000070444">
    <property type="component" value="Unassembled WGS sequence"/>
</dbReference>
<dbReference type="EMBL" id="KQ964423">
    <property type="protein sequence ID" value="KXN74425.1"/>
    <property type="molecule type" value="Genomic_DNA"/>
</dbReference>
<dbReference type="Gene3D" id="1.10.10.1450">
    <property type="match status" value="1"/>
</dbReference>
<accession>A0A137PHI1</accession>
<protein>
    <recommendedName>
        <fullName evidence="1">Mos1 transposase HTH domain-containing protein</fullName>
    </recommendedName>
</protein>
<dbReference type="Gene3D" id="1.10.10.10">
    <property type="entry name" value="Winged helix-like DNA-binding domain superfamily/Winged helix DNA-binding domain"/>
    <property type="match status" value="1"/>
</dbReference>
<feature type="non-terminal residue" evidence="2">
    <location>
        <position position="230"/>
    </location>
</feature>
<evidence type="ECO:0000313" key="3">
    <source>
        <dbReference type="Proteomes" id="UP000070444"/>
    </source>
</evidence>